<keyword evidence="1" id="KW-0808">Transferase</keyword>
<accession>F2WUD6</accession>
<dbReference type="Gene3D" id="3.40.640.10">
    <property type="entry name" value="Type I PLP-dependent aspartate aminotransferase-like (Major domain)"/>
    <property type="match status" value="1"/>
</dbReference>
<reference evidence="1" key="1">
    <citation type="journal article" date="2011" name="Mol. Biosyst.">
        <title>Identification of the gene cluster involved in muraymycin biosynthesis from Streptomyces sp. NRRL 30471.</title>
        <authorList>
            <person name="Cheng L."/>
            <person name="Chen W."/>
            <person name="Zhai L."/>
            <person name="Xu D."/>
            <person name="Huang T."/>
            <person name="Lin S."/>
            <person name="Zhou X."/>
            <person name="Deng Z."/>
        </authorList>
    </citation>
    <scope>NUCLEOTIDE SEQUENCE</scope>
    <source>
        <strain evidence="1">NRRL 30471</strain>
    </source>
</reference>
<proteinExistence type="predicted"/>
<name>F2WUD6_9ACTN</name>
<protein>
    <submittedName>
        <fullName evidence="1">Aminotransferase</fullName>
    </submittedName>
</protein>
<dbReference type="GO" id="GO:0008483">
    <property type="term" value="F:transaminase activity"/>
    <property type="evidence" value="ECO:0007669"/>
    <property type="project" value="UniProtKB-KW"/>
</dbReference>
<dbReference type="InterPro" id="IPR015421">
    <property type="entry name" value="PyrdxlP-dep_Trfase_major"/>
</dbReference>
<gene>
    <name evidence="1" type="primary">mur24</name>
</gene>
<organism evidence="1">
    <name type="scientific">Streptomyces sp. NRRL 30471</name>
    <dbReference type="NCBI Taxonomy" id="996287"/>
    <lineage>
        <taxon>Bacteria</taxon>
        <taxon>Bacillati</taxon>
        <taxon>Actinomycetota</taxon>
        <taxon>Actinomycetes</taxon>
        <taxon>Kitasatosporales</taxon>
        <taxon>Streptomycetaceae</taxon>
        <taxon>Streptomyces</taxon>
    </lineage>
</organism>
<sequence>MSVVDNADGRNAAGFRDVACVRYYRDIRTGARRDARQIGYGVNKWPVSATVHEVLHRVYGRLLGERVTEYDGDQDIVERRLIAGLVSRYLDLPGLDADHVSLFNGTTEVISVVTAFAARHGMRPVLPLPVYYAFEQSAARHGMPPPVHYNHRGDLAPWGRDEREPLVIDIAPNGVTGGWFTAGDRPLSHLRSRLRLVDHVFALPTFDHPDHLRAELRTRAGDLRHTALAMTPSKDLSLPGIRCGVLVSRDPEVHAYARADRFERGYALHAGLGSVAAVHLAMLLISLCPPAEVLSLATELGQEFAAAAVPFPDDLAIADFRLHMQGMREGFLRNLDLVDRAPSLVLDDLLQQPAAGYSAFRWLAVPFESFAEFTSWVRSAGQAGLKLNPNLLFGGDQEAWQTLYPDRYGIRVNLSVPPPQLRTNLRLLESLLP</sequence>
<dbReference type="AlphaFoldDB" id="F2WUD6"/>
<dbReference type="InterPro" id="IPR015424">
    <property type="entry name" value="PyrdxlP-dep_Trfase"/>
</dbReference>
<dbReference type="SUPFAM" id="SSF53383">
    <property type="entry name" value="PLP-dependent transferases"/>
    <property type="match status" value="1"/>
</dbReference>
<evidence type="ECO:0000313" key="1">
    <source>
        <dbReference type="EMBL" id="ADZ45336.1"/>
    </source>
</evidence>
<dbReference type="EMBL" id="HQ257512">
    <property type="protein sequence ID" value="ADZ45336.1"/>
    <property type="molecule type" value="Genomic_DNA"/>
</dbReference>
<keyword evidence="1" id="KW-0032">Aminotransferase</keyword>